<dbReference type="RefSeq" id="WP_398280503.1">
    <property type="nucleotide sequence ID" value="NZ_JBITLV010000004.1"/>
</dbReference>
<evidence type="ECO:0000313" key="3">
    <source>
        <dbReference type="Proteomes" id="UP001612915"/>
    </source>
</evidence>
<evidence type="ECO:0000256" key="1">
    <source>
        <dbReference type="SAM" id="MobiDB-lite"/>
    </source>
</evidence>
<feature type="region of interest" description="Disordered" evidence="1">
    <location>
        <begin position="90"/>
        <end position="112"/>
    </location>
</feature>
<keyword evidence="3" id="KW-1185">Reference proteome</keyword>
<evidence type="ECO:0000313" key="2">
    <source>
        <dbReference type="EMBL" id="MFI7587899.1"/>
    </source>
</evidence>
<reference evidence="2 3" key="1">
    <citation type="submission" date="2024-10" db="EMBL/GenBank/DDBJ databases">
        <title>The Natural Products Discovery Center: Release of the First 8490 Sequenced Strains for Exploring Actinobacteria Biosynthetic Diversity.</title>
        <authorList>
            <person name="Kalkreuter E."/>
            <person name="Kautsar S.A."/>
            <person name="Yang D."/>
            <person name="Bader C.D."/>
            <person name="Teijaro C.N."/>
            <person name="Fluegel L."/>
            <person name="Davis C.M."/>
            <person name="Simpson J.R."/>
            <person name="Lauterbach L."/>
            <person name="Steele A.D."/>
            <person name="Gui C."/>
            <person name="Meng S."/>
            <person name="Li G."/>
            <person name="Viehrig K."/>
            <person name="Ye F."/>
            <person name="Su P."/>
            <person name="Kiefer A.F."/>
            <person name="Nichols A."/>
            <person name="Cepeda A.J."/>
            <person name="Yan W."/>
            <person name="Fan B."/>
            <person name="Jiang Y."/>
            <person name="Adhikari A."/>
            <person name="Zheng C.-J."/>
            <person name="Schuster L."/>
            <person name="Cowan T.M."/>
            <person name="Smanski M.J."/>
            <person name="Chevrette M.G."/>
            <person name="De Carvalho L.P.S."/>
            <person name="Shen B."/>
        </authorList>
    </citation>
    <scope>NUCLEOTIDE SEQUENCE [LARGE SCALE GENOMIC DNA]</scope>
    <source>
        <strain evidence="2 3">NPDC049639</strain>
    </source>
</reference>
<dbReference type="EMBL" id="JBITLV010000004">
    <property type="protein sequence ID" value="MFI7587899.1"/>
    <property type="molecule type" value="Genomic_DNA"/>
</dbReference>
<dbReference type="Proteomes" id="UP001612915">
    <property type="component" value="Unassembled WGS sequence"/>
</dbReference>
<gene>
    <name evidence="2" type="ORF">ACIB24_12575</name>
</gene>
<name>A0ABW8ANE8_9ACTN</name>
<sequence length="112" mass="11739">MTLIIDDAQPDSPIAHAPWCDPAEHRDGNCSDCTSRLLETPAGAVFLTQYDGATRIVLLDPPRDGVLAITDAVWLVNALQELIATAGGPVSLGVAPPRRPSAGEMHASAEQA</sequence>
<comment type="caution">
    <text evidence="2">The sequence shown here is derived from an EMBL/GenBank/DDBJ whole genome shotgun (WGS) entry which is preliminary data.</text>
</comment>
<protein>
    <submittedName>
        <fullName evidence="2">Uncharacterized protein</fullName>
    </submittedName>
</protein>
<proteinExistence type="predicted"/>
<accession>A0ABW8ANE8</accession>
<organism evidence="2 3">
    <name type="scientific">Spongisporangium articulatum</name>
    <dbReference type="NCBI Taxonomy" id="3362603"/>
    <lineage>
        <taxon>Bacteria</taxon>
        <taxon>Bacillati</taxon>
        <taxon>Actinomycetota</taxon>
        <taxon>Actinomycetes</taxon>
        <taxon>Kineosporiales</taxon>
        <taxon>Kineosporiaceae</taxon>
        <taxon>Spongisporangium</taxon>
    </lineage>
</organism>